<sequence>MLKFKTQQKVFEISGIKIGGQPGETPTVLIGSIFYHSHKVVVNEKTGEFHREEAERLIKLQEEFSDRTGNPCMLDVVASTREAMEKFIDFVASVTEKPFLIDAPSAETKIAGVKYAREVGLEKRVIYNSLTLESKPEEFEALKEHHVESAVILTFGRGVMTSQARVKALKELLPRAEMAGITKPLVDTFVIDIPSLSMACRAMLDIKREFGLPCGCSAHNAVATWVGLKERMGHQAPKSCVVAANIAPVVLGADFILYGPIEDCEYIFPAVAAINISYKYLYRMREQLEL</sequence>
<comment type="similarity">
    <text evidence="1">Belongs to the MtrH family.</text>
</comment>
<evidence type="ECO:0000313" key="4">
    <source>
        <dbReference type="EMBL" id="HEB48468.1"/>
    </source>
</evidence>
<organism evidence="4">
    <name type="scientific">Thermofilum pendens</name>
    <dbReference type="NCBI Taxonomy" id="2269"/>
    <lineage>
        <taxon>Archaea</taxon>
        <taxon>Thermoproteota</taxon>
        <taxon>Thermoprotei</taxon>
        <taxon>Thermofilales</taxon>
        <taxon>Thermofilaceae</taxon>
        <taxon>Thermofilum</taxon>
    </lineage>
</organism>
<dbReference type="InterPro" id="IPR011005">
    <property type="entry name" value="Dihydropteroate_synth-like_sf"/>
</dbReference>
<evidence type="ECO:0000256" key="1">
    <source>
        <dbReference type="ARBA" id="ARBA00006230"/>
    </source>
</evidence>
<evidence type="ECO:0000256" key="3">
    <source>
        <dbReference type="ARBA" id="ARBA00022679"/>
    </source>
</evidence>
<gene>
    <name evidence="4" type="ORF">ENP77_01555</name>
</gene>
<dbReference type="NCBIfam" id="NF002142">
    <property type="entry name" value="PRK00979.1-1"/>
    <property type="match status" value="1"/>
</dbReference>
<dbReference type="EMBL" id="DSKP01000053">
    <property type="protein sequence ID" value="HEB48468.1"/>
    <property type="molecule type" value="Genomic_DNA"/>
</dbReference>
<dbReference type="PIRSF" id="PIRSF004960">
    <property type="entry name" value="MtrH_MtxH"/>
    <property type="match status" value="1"/>
</dbReference>
<proteinExistence type="inferred from homology"/>
<dbReference type="Gene3D" id="3.20.20.20">
    <property type="entry name" value="Dihydropteroate synthase-like"/>
    <property type="match status" value="1"/>
</dbReference>
<dbReference type="AlphaFoldDB" id="A0A7C1P6B6"/>
<dbReference type="GO" id="GO:0006730">
    <property type="term" value="P:one-carbon metabolic process"/>
    <property type="evidence" value="ECO:0007669"/>
    <property type="project" value="InterPro"/>
</dbReference>
<keyword evidence="2 4" id="KW-0489">Methyltransferase</keyword>
<evidence type="ECO:0000256" key="2">
    <source>
        <dbReference type="ARBA" id="ARBA00022603"/>
    </source>
</evidence>
<dbReference type="GO" id="GO:0032259">
    <property type="term" value="P:methylation"/>
    <property type="evidence" value="ECO:0007669"/>
    <property type="project" value="UniProtKB-KW"/>
</dbReference>
<dbReference type="SUPFAM" id="SSF51717">
    <property type="entry name" value="Dihydropteroate synthetase-like"/>
    <property type="match status" value="1"/>
</dbReference>
<protein>
    <submittedName>
        <fullName evidence="4">Tetrahydromethanopterin S-methyltransferase subunit H</fullName>
        <ecNumber evidence="4">2.1.1.86</ecNumber>
    </submittedName>
</protein>
<keyword evidence="3 4" id="KW-0808">Transferase</keyword>
<dbReference type="InterPro" id="IPR023467">
    <property type="entry name" value="MeTrfase_MtrH/MtxH"/>
</dbReference>
<accession>A0A7C1P6B6</accession>
<comment type="caution">
    <text evidence="4">The sequence shown here is derived from an EMBL/GenBank/DDBJ whole genome shotgun (WGS) entry which is preliminary data.</text>
</comment>
<dbReference type="Pfam" id="PF02007">
    <property type="entry name" value="MtrH"/>
    <property type="match status" value="1"/>
</dbReference>
<dbReference type="GO" id="GO:0008168">
    <property type="term" value="F:methyltransferase activity"/>
    <property type="evidence" value="ECO:0007669"/>
    <property type="project" value="UniProtKB-KW"/>
</dbReference>
<reference evidence="4" key="1">
    <citation type="journal article" date="2020" name="mSystems">
        <title>Genome- and Community-Level Interaction Insights into Carbon Utilization and Element Cycling Functions of Hydrothermarchaeota in Hydrothermal Sediment.</title>
        <authorList>
            <person name="Zhou Z."/>
            <person name="Liu Y."/>
            <person name="Xu W."/>
            <person name="Pan J."/>
            <person name="Luo Z.H."/>
            <person name="Li M."/>
        </authorList>
    </citation>
    <scope>NUCLEOTIDE SEQUENCE [LARGE SCALE GENOMIC DNA]</scope>
    <source>
        <strain evidence="4">SpSt-25</strain>
    </source>
</reference>
<dbReference type="EC" id="2.1.1.86" evidence="4"/>
<name>A0A7C1P6B6_THEPE</name>